<gene>
    <name evidence="3" type="primary">gb16143</name>
    <name evidence="2" type="synonym">gb16129</name>
    <name evidence="2" type="ORF">PR202_gb16129</name>
    <name evidence="3" type="ORF">PR202_gb16143</name>
</gene>
<proteinExistence type="predicted"/>
<dbReference type="EMBL" id="BQKI01000080">
    <property type="protein sequence ID" value="GJN28062.1"/>
    <property type="molecule type" value="Genomic_DNA"/>
</dbReference>
<feature type="region of interest" description="Disordered" evidence="1">
    <location>
        <begin position="1"/>
        <end position="28"/>
    </location>
</feature>
<sequence length="87" mass="9602">MRKKVAARHAAVVERSKGEEPPETRGKQVNSLEYARGLYHLLFFGFDSHRACVTDALTPDSSHARVRRPARKTTAGDSAGEPSTRPL</sequence>
<reference evidence="3" key="2">
    <citation type="submission" date="2021-12" db="EMBL/GenBank/DDBJ databases">
        <title>Resequencing data analysis of finger millet.</title>
        <authorList>
            <person name="Hatakeyama M."/>
            <person name="Aluri S."/>
            <person name="Balachadran M.T."/>
            <person name="Sivarajan S.R."/>
            <person name="Poveda L."/>
            <person name="Shimizu-Inatsugi R."/>
            <person name="Schlapbach R."/>
            <person name="Sreeman S.M."/>
            <person name="Shimizu K.K."/>
        </authorList>
    </citation>
    <scope>NUCLEOTIDE SEQUENCE</scope>
</reference>
<organism evidence="3 4">
    <name type="scientific">Eleusine coracana subsp. coracana</name>
    <dbReference type="NCBI Taxonomy" id="191504"/>
    <lineage>
        <taxon>Eukaryota</taxon>
        <taxon>Viridiplantae</taxon>
        <taxon>Streptophyta</taxon>
        <taxon>Embryophyta</taxon>
        <taxon>Tracheophyta</taxon>
        <taxon>Spermatophyta</taxon>
        <taxon>Magnoliopsida</taxon>
        <taxon>Liliopsida</taxon>
        <taxon>Poales</taxon>
        <taxon>Poaceae</taxon>
        <taxon>PACMAD clade</taxon>
        <taxon>Chloridoideae</taxon>
        <taxon>Cynodonteae</taxon>
        <taxon>Eleusininae</taxon>
        <taxon>Eleusine</taxon>
    </lineage>
</organism>
<evidence type="ECO:0000313" key="4">
    <source>
        <dbReference type="Proteomes" id="UP001054889"/>
    </source>
</evidence>
<feature type="region of interest" description="Disordered" evidence="1">
    <location>
        <begin position="58"/>
        <end position="87"/>
    </location>
</feature>
<comment type="caution">
    <text evidence="3">The sequence shown here is derived from an EMBL/GenBank/DDBJ whole genome shotgun (WGS) entry which is preliminary data.</text>
</comment>
<dbReference type="Proteomes" id="UP001054889">
    <property type="component" value="Unassembled WGS sequence"/>
</dbReference>
<evidence type="ECO:0000313" key="3">
    <source>
        <dbReference type="EMBL" id="GJN28062.1"/>
    </source>
</evidence>
<keyword evidence="4" id="KW-1185">Reference proteome</keyword>
<name>A0AAV5EZU7_ELECO</name>
<dbReference type="EMBL" id="BQKI01000080">
    <property type="protein sequence ID" value="GJN28048.1"/>
    <property type="molecule type" value="Genomic_DNA"/>
</dbReference>
<protein>
    <submittedName>
        <fullName evidence="3">Uncharacterized protein</fullName>
    </submittedName>
</protein>
<accession>A0AAV5EZU7</accession>
<evidence type="ECO:0000256" key="1">
    <source>
        <dbReference type="SAM" id="MobiDB-lite"/>
    </source>
</evidence>
<reference evidence="3" key="1">
    <citation type="journal article" date="2018" name="DNA Res.">
        <title>Multiple hybrid de novo genome assembly of finger millet, an orphan allotetraploid crop.</title>
        <authorList>
            <person name="Hatakeyama M."/>
            <person name="Aluri S."/>
            <person name="Balachadran M.T."/>
            <person name="Sivarajan S.R."/>
            <person name="Patrignani A."/>
            <person name="Gruter S."/>
            <person name="Poveda L."/>
            <person name="Shimizu-Inatsugi R."/>
            <person name="Baeten J."/>
            <person name="Francoijs K.J."/>
            <person name="Nataraja K.N."/>
            <person name="Reddy Y.A.N."/>
            <person name="Phadnis S."/>
            <person name="Ravikumar R.L."/>
            <person name="Schlapbach R."/>
            <person name="Sreeman S.M."/>
            <person name="Shimizu K.K."/>
        </authorList>
    </citation>
    <scope>NUCLEOTIDE SEQUENCE</scope>
</reference>
<feature type="compositionally biased region" description="Basic and acidic residues" evidence="1">
    <location>
        <begin position="11"/>
        <end position="26"/>
    </location>
</feature>
<evidence type="ECO:0000313" key="2">
    <source>
        <dbReference type="EMBL" id="GJN28048.1"/>
    </source>
</evidence>
<dbReference type="AlphaFoldDB" id="A0AAV5EZU7"/>